<evidence type="ECO:0000259" key="1">
    <source>
        <dbReference type="Pfam" id="PF07679"/>
    </source>
</evidence>
<dbReference type="Gene3D" id="2.60.40.10">
    <property type="entry name" value="Immunoglobulins"/>
    <property type="match status" value="1"/>
</dbReference>
<protein>
    <submittedName>
        <fullName evidence="3">Myosin light chain kinase, smooth muscle-like</fullName>
    </submittedName>
</protein>
<feature type="domain" description="Immunoglobulin I-set" evidence="1">
    <location>
        <begin position="12"/>
        <end position="95"/>
    </location>
</feature>
<dbReference type="Pfam" id="PF07679">
    <property type="entry name" value="I-set"/>
    <property type="match status" value="1"/>
</dbReference>
<dbReference type="GeneID" id="106806235"/>
<dbReference type="InterPro" id="IPR036179">
    <property type="entry name" value="Ig-like_dom_sf"/>
</dbReference>
<dbReference type="Proteomes" id="UP000695022">
    <property type="component" value="Unplaced"/>
</dbReference>
<evidence type="ECO:0000313" key="2">
    <source>
        <dbReference type="Proteomes" id="UP000695022"/>
    </source>
</evidence>
<keyword evidence="2" id="KW-1185">Reference proteome</keyword>
<dbReference type="InterPro" id="IPR013783">
    <property type="entry name" value="Ig-like_fold"/>
</dbReference>
<sequence>MAAPHYESQLSPHVNTIVEGSATRFTAKLKGDPRPDIVVYHDKQRIEHSRKCQVKHADDGTVTITIPECTRDFDGTYKIVATNAHGERSTDAELLIEFDPTV</sequence>
<accession>A0ABM1DUG8</accession>
<dbReference type="PANTHER" id="PTHR47633">
    <property type="entry name" value="IMMUNOGLOBULIN"/>
    <property type="match status" value="1"/>
</dbReference>
<dbReference type="PANTHER" id="PTHR47633:SF4">
    <property type="entry name" value="MYOPALLADIN ISOFORM X1"/>
    <property type="match status" value="1"/>
</dbReference>
<name>A0ABM1DUG8_PRICU</name>
<dbReference type="SUPFAM" id="SSF48726">
    <property type="entry name" value="Immunoglobulin"/>
    <property type="match status" value="1"/>
</dbReference>
<organism evidence="2 3">
    <name type="scientific">Priapulus caudatus</name>
    <name type="common">Priapulid worm</name>
    <dbReference type="NCBI Taxonomy" id="37621"/>
    <lineage>
        <taxon>Eukaryota</taxon>
        <taxon>Metazoa</taxon>
        <taxon>Ecdysozoa</taxon>
        <taxon>Scalidophora</taxon>
        <taxon>Priapulida</taxon>
        <taxon>Priapulimorpha</taxon>
        <taxon>Priapulimorphida</taxon>
        <taxon>Priapulidae</taxon>
        <taxon>Priapulus</taxon>
    </lineage>
</organism>
<dbReference type="RefSeq" id="XP_014663589.1">
    <property type="nucleotide sequence ID" value="XM_014808103.1"/>
</dbReference>
<reference evidence="3" key="1">
    <citation type="submission" date="2025-08" db="UniProtKB">
        <authorList>
            <consortium name="RefSeq"/>
        </authorList>
    </citation>
    <scope>IDENTIFICATION</scope>
</reference>
<proteinExistence type="predicted"/>
<evidence type="ECO:0000313" key="3">
    <source>
        <dbReference type="RefSeq" id="XP_014663589.1"/>
    </source>
</evidence>
<dbReference type="InterPro" id="IPR013098">
    <property type="entry name" value="Ig_I-set"/>
</dbReference>
<gene>
    <name evidence="3" type="primary">LOC106806235</name>
</gene>